<dbReference type="GO" id="GO:0015450">
    <property type="term" value="F:protein-transporting ATPase activity"/>
    <property type="evidence" value="ECO:0007669"/>
    <property type="project" value="InterPro"/>
</dbReference>
<keyword evidence="4" id="KW-0997">Cell inner membrane</keyword>
<dbReference type="InterPro" id="IPR022813">
    <property type="entry name" value="SecD/SecF_arch_bac"/>
</dbReference>
<protein>
    <recommendedName>
        <fullName evidence="10">Protein-export membrane protein SecF</fullName>
    </recommendedName>
</protein>
<dbReference type="Pfam" id="PF02355">
    <property type="entry name" value="SecD_SecF_C"/>
    <property type="match status" value="1"/>
</dbReference>
<dbReference type="InterPro" id="IPR000731">
    <property type="entry name" value="SSD"/>
</dbReference>
<dbReference type="GO" id="GO:0005886">
    <property type="term" value="C:plasma membrane"/>
    <property type="evidence" value="ECO:0007669"/>
    <property type="project" value="UniProtKB-SubCell"/>
</dbReference>
<evidence type="ECO:0000256" key="5">
    <source>
        <dbReference type="ARBA" id="ARBA00022692"/>
    </source>
</evidence>
<sequence length="310" mass="33839">MFAITHRKYFYALSATLVAVSLVALFVWGIKLGVDFKGGTIMEVTYNPSSAVVPSQTEMLTAVTDTGVTGVSIRKTGGVDSRTYILRTDTLDESKKNEVVGALSFEGKNPLEVNRFSAIGPILGKEAARKSLISIVLVVVAILAFITFAFRKVSAPVASWKYGLFAVVALSHDIIIPAGFFAVLGKFAGVEVDTLFVTAILVILGFSVHDTIVVFDRVREHLKNNELYREKKPFDVIVGESIRETVARSINTSLTTLFSLVALYFIGPEATKYFSLAMIVGIIAGTYSSIFLASSLLVTANFWREKKTRQ</sequence>
<proteinExistence type="inferred from homology"/>
<feature type="transmembrane region" description="Helical" evidence="10">
    <location>
        <begin position="131"/>
        <end position="150"/>
    </location>
</feature>
<evidence type="ECO:0000256" key="2">
    <source>
        <dbReference type="ARBA" id="ARBA00022448"/>
    </source>
</evidence>
<evidence type="ECO:0000256" key="1">
    <source>
        <dbReference type="ARBA" id="ARBA00004651"/>
    </source>
</evidence>
<comment type="caution">
    <text evidence="12">The sequence shown here is derived from an EMBL/GenBank/DDBJ whole genome shotgun (WGS) entry which is preliminary data.</text>
</comment>
<dbReference type="InterPro" id="IPR005665">
    <property type="entry name" value="SecF_bac"/>
</dbReference>
<comment type="subunit">
    <text evidence="10">Forms a complex with SecD. Part of the essential Sec protein translocation apparatus which comprises SecA, SecYEG and auxiliary proteins SecDF. Other proteins may also be involved.</text>
</comment>
<feature type="domain" description="SSD" evidence="11">
    <location>
        <begin position="131"/>
        <end position="299"/>
    </location>
</feature>
<feature type="transmembrane region" description="Helical" evidence="10">
    <location>
        <begin position="9"/>
        <end position="30"/>
    </location>
</feature>
<evidence type="ECO:0000256" key="4">
    <source>
        <dbReference type="ARBA" id="ARBA00022519"/>
    </source>
</evidence>
<dbReference type="InterPro" id="IPR022646">
    <property type="entry name" value="SecD/SecF_CS"/>
</dbReference>
<evidence type="ECO:0000256" key="10">
    <source>
        <dbReference type="HAMAP-Rule" id="MF_01464"/>
    </source>
</evidence>
<feature type="transmembrane region" description="Helical" evidence="10">
    <location>
        <begin position="273"/>
        <end position="303"/>
    </location>
</feature>
<feature type="transmembrane region" description="Helical" evidence="10">
    <location>
        <begin position="195"/>
        <end position="215"/>
    </location>
</feature>
<dbReference type="GO" id="GO:0043952">
    <property type="term" value="P:protein transport by the Sec complex"/>
    <property type="evidence" value="ECO:0007669"/>
    <property type="project" value="UniProtKB-UniRule"/>
</dbReference>
<reference evidence="12 13" key="1">
    <citation type="journal article" date="2016" name="Nat. Commun.">
        <title>Thousands of microbial genomes shed light on interconnected biogeochemical processes in an aquifer system.</title>
        <authorList>
            <person name="Anantharaman K."/>
            <person name="Brown C.T."/>
            <person name="Hug L.A."/>
            <person name="Sharon I."/>
            <person name="Castelle C.J."/>
            <person name="Probst A.J."/>
            <person name="Thomas B.C."/>
            <person name="Singh A."/>
            <person name="Wilkins M.J."/>
            <person name="Karaoz U."/>
            <person name="Brodie E.L."/>
            <person name="Williams K.H."/>
            <person name="Hubbard S.S."/>
            <person name="Banfield J.F."/>
        </authorList>
    </citation>
    <scope>NUCLEOTIDE SEQUENCE [LARGE SCALE GENOMIC DNA]</scope>
</reference>
<comment type="similarity">
    <text evidence="10">Belongs to the SecD/SecF family. SecF subfamily.</text>
</comment>
<dbReference type="GO" id="GO:0065002">
    <property type="term" value="P:intracellular protein transmembrane transport"/>
    <property type="evidence" value="ECO:0007669"/>
    <property type="project" value="UniProtKB-UniRule"/>
</dbReference>
<dbReference type="NCBIfam" id="TIGR00966">
    <property type="entry name" value="transloc_SecF"/>
    <property type="match status" value="1"/>
</dbReference>
<organism evidence="12 13">
    <name type="scientific">Candidatus Taylorbacteria bacterium RIFCSPLOWO2_02_FULL_46_40</name>
    <dbReference type="NCBI Taxonomy" id="1802329"/>
    <lineage>
        <taxon>Bacteria</taxon>
        <taxon>Candidatus Tayloriibacteriota</taxon>
    </lineage>
</organism>
<dbReference type="AlphaFoldDB" id="A0A1G2NV49"/>
<evidence type="ECO:0000256" key="9">
    <source>
        <dbReference type="ARBA" id="ARBA00023136"/>
    </source>
</evidence>
<comment type="function">
    <text evidence="10">Part of the Sec protein translocase complex. Interacts with the SecYEG preprotein conducting channel. SecDF uses the proton motive force (PMF) to complete protein translocation after the ATP-dependent function of SecA.</text>
</comment>
<dbReference type="InterPro" id="IPR048634">
    <property type="entry name" value="SecD_SecF_C"/>
</dbReference>
<comment type="subcellular location">
    <subcellularLocation>
        <location evidence="1 10">Cell membrane</location>
        <topology evidence="1 10">Multi-pass membrane protein</topology>
    </subcellularLocation>
</comment>
<evidence type="ECO:0000256" key="8">
    <source>
        <dbReference type="ARBA" id="ARBA00023010"/>
    </source>
</evidence>
<dbReference type="GO" id="GO:0006605">
    <property type="term" value="P:protein targeting"/>
    <property type="evidence" value="ECO:0007669"/>
    <property type="project" value="UniProtKB-UniRule"/>
</dbReference>
<keyword evidence="2 10" id="KW-0813">Transport</keyword>
<evidence type="ECO:0000259" key="11">
    <source>
        <dbReference type="PROSITE" id="PS50156"/>
    </source>
</evidence>
<keyword evidence="9 10" id="KW-0472">Membrane</keyword>
<keyword evidence="8 10" id="KW-0811">Translocation</keyword>
<dbReference type="PANTHER" id="PTHR30081">
    <property type="entry name" value="PROTEIN-EXPORT MEMBRANE PROTEIN SEC"/>
    <property type="match status" value="1"/>
</dbReference>
<dbReference type="HAMAP" id="MF_01464_B">
    <property type="entry name" value="SecF_B"/>
    <property type="match status" value="1"/>
</dbReference>
<evidence type="ECO:0000256" key="6">
    <source>
        <dbReference type="ARBA" id="ARBA00022927"/>
    </source>
</evidence>
<gene>
    <name evidence="10" type="primary">secF</name>
    <name evidence="12" type="ORF">A3H68_01560</name>
</gene>
<feature type="transmembrane region" description="Helical" evidence="10">
    <location>
        <begin position="162"/>
        <end position="183"/>
    </location>
</feature>
<dbReference type="PROSITE" id="PS50156">
    <property type="entry name" value="SSD"/>
    <property type="match status" value="1"/>
</dbReference>
<dbReference type="PANTHER" id="PTHR30081:SF8">
    <property type="entry name" value="PROTEIN TRANSLOCASE SUBUNIT SECF"/>
    <property type="match status" value="1"/>
</dbReference>
<keyword evidence="6 10" id="KW-0653">Protein transport</keyword>
<feature type="transmembrane region" description="Helical" evidence="10">
    <location>
        <begin position="250"/>
        <end position="267"/>
    </location>
</feature>
<evidence type="ECO:0000313" key="13">
    <source>
        <dbReference type="Proteomes" id="UP000176429"/>
    </source>
</evidence>
<evidence type="ECO:0000256" key="3">
    <source>
        <dbReference type="ARBA" id="ARBA00022475"/>
    </source>
</evidence>
<evidence type="ECO:0000313" key="12">
    <source>
        <dbReference type="EMBL" id="OHA40007.1"/>
    </source>
</evidence>
<dbReference type="PRINTS" id="PR01755">
    <property type="entry name" value="SECFTRNLCASE"/>
</dbReference>
<keyword evidence="7 10" id="KW-1133">Transmembrane helix</keyword>
<keyword evidence="3 10" id="KW-1003">Cell membrane</keyword>
<dbReference type="Proteomes" id="UP000176429">
    <property type="component" value="Unassembled WGS sequence"/>
</dbReference>
<dbReference type="Pfam" id="PF07549">
    <property type="entry name" value="Sec_GG"/>
    <property type="match status" value="1"/>
</dbReference>
<dbReference type="Gene3D" id="1.20.1640.10">
    <property type="entry name" value="Multidrug efflux transporter AcrB transmembrane domain"/>
    <property type="match status" value="1"/>
</dbReference>
<keyword evidence="5 10" id="KW-0812">Transmembrane</keyword>
<dbReference type="SUPFAM" id="SSF82866">
    <property type="entry name" value="Multidrug efflux transporter AcrB transmembrane domain"/>
    <property type="match status" value="1"/>
</dbReference>
<evidence type="ECO:0000256" key="7">
    <source>
        <dbReference type="ARBA" id="ARBA00022989"/>
    </source>
</evidence>
<accession>A0A1G2NV49</accession>
<name>A0A1G2NV49_9BACT</name>
<dbReference type="EMBL" id="MHSH01000056">
    <property type="protein sequence ID" value="OHA40007.1"/>
    <property type="molecule type" value="Genomic_DNA"/>
</dbReference>
<dbReference type="InterPro" id="IPR022645">
    <property type="entry name" value="SecD/SecF_bac"/>
</dbReference>